<comment type="caution">
    <text evidence="3">The sequence shown here is derived from an EMBL/GenBank/DDBJ whole genome shotgun (WGS) entry which is preliminary data.</text>
</comment>
<dbReference type="PROSITE" id="PS50110">
    <property type="entry name" value="RESPONSE_REGULATORY"/>
    <property type="match status" value="1"/>
</dbReference>
<dbReference type="AlphaFoldDB" id="A0A1V6CE39"/>
<evidence type="ECO:0000259" key="2">
    <source>
        <dbReference type="PROSITE" id="PS50110"/>
    </source>
</evidence>
<dbReference type="Gene3D" id="3.40.50.2300">
    <property type="match status" value="1"/>
</dbReference>
<dbReference type="SUPFAM" id="SSF52172">
    <property type="entry name" value="CheY-like"/>
    <property type="match status" value="1"/>
</dbReference>
<feature type="domain" description="Response regulatory" evidence="2">
    <location>
        <begin position="15"/>
        <end position="132"/>
    </location>
</feature>
<dbReference type="GO" id="GO:0000160">
    <property type="term" value="P:phosphorelay signal transduction system"/>
    <property type="evidence" value="ECO:0007669"/>
    <property type="project" value="InterPro"/>
</dbReference>
<dbReference type="EMBL" id="MWDQ01000022">
    <property type="protein sequence ID" value="OQB75181.1"/>
    <property type="molecule type" value="Genomic_DNA"/>
</dbReference>
<gene>
    <name evidence="3" type="ORF">BWX89_00124</name>
</gene>
<name>A0A1V6CE39_UNCT6</name>
<proteinExistence type="predicted"/>
<sequence length="132" mass="14916">MVDTGDEKTTQNAKVVMIVEDDDTIRKLLVIECKRRGFEVLEYRDASSAMAVIDRNKPEIDVAIVDLMNMGYGGNLGGYLKGFNQYQTTKVIYYTALAENQFNKNILDVPNTYYVHKVPGSIKTVIEIVEKT</sequence>
<dbReference type="Pfam" id="PF00072">
    <property type="entry name" value="Response_reg"/>
    <property type="match status" value="1"/>
</dbReference>
<feature type="modified residue" description="4-aspartylphosphate" evidence="1">
    <location>
        <position position="66"/>
    </location>
</feature>
<evidence type="ECO:0000313" key="3">
    <source>
        <dbReference type="EMBL" id="OQB75181.1"/>
    </source>
</evidence>
<reference evidence="3" key="1">
    <citation type="submission" date="2017-02" db="EMBL/GenBank/DDBJ databases">
        <title>Delving into the versatile metabolic prowess of the omnipresent phylum Bacteroidetes.</title>
        <authorList>
            <person name="Nobu M.K."/>
            <person name="Mei R."/>
            <person name="Narihiro T."/>
            <person name="Kuroda K."/>
            <person name="Liu W.-T."/>
        </authorList>
    </citation>
    <scope>NUCLEOTIDE SEQUENCE</scope>
    <source>
        <strain evidence="3">ADurb.Bin131</strain>
    </source>
</reference>
<dbReference type="SMART" id="SM00448">
    <property type="entry name" value="REC"/>
    <property type="match status" value="1"/>
</dbReference>
<organism evidence="3">
    <name type="scientific">candidate division TA06 bacterium ADurb.Bin131</name>
    <dbReference type="NCBI Taxonomy" id="1852827"/>
    <lineage>
        <taxon>Bacteria</taxon>
        <taxon>Bacteria division TA06</taxon>
    </lineage>
</organism>
<protein>
    <submittedName>
        <fullName evidence="3">Response regulator receiver domain protein</fullName>
    </submittedName>
</protein>
<dbReference type="Proteomes" id="UP000485562">
    <property type="component" value="Unassembled WGS sequence"/>
</dbReference>
<accession>A0A1V6CE39</accession>
<dbReference type="InterPro" id="IPR011006">
    <property type="entry name" value="CheY-like_superfamily"/>
</dbReference>
<keyword evidence="1" id="KW-0597">Phosphoprotein</keyword>
<evidence type="ECO:0000256" key="1">
    <source>
        <dbReference type="PROSITE-ProRule" id="PRU00169"/>
    </source>
</evidence>
<dbReference type="InterPro" id="IPR001789">
    <property type="entry name" value="Sig_transdc_resp-reg_receiver"/>
</dbReference>